<dbReference type="RefSeq" id="WP_091287728.1">
    <property type="nucleotide sequence ID" value="NZ_FNON01000001.1"/>
</dbReference>
<accession>A0A1H2WCF2</accession>
<dbReference type="Pfam" id="PF00550">
    <property type="entry name" value="PP-binding"/>
    <property type="match status" value="1"/>
</dbReference>
<dbReference type="InterPro" id="IPR020806">
    <property type="entry name" value="PKS_PP-bd"/>
</dbReference>
<keyword evidence="5" id="KW-1185">Reference proteome</keyword>
<dbReference type="Proteomes" id="UP000199515">
    <property type="component" value="Unassembled WGS sequence"/>
</dbReference>
<reference evidence="4 5" key="1">
    <citation type="submission" date="2016-10" db="EMBL/GenBank/DDBJ databases">
        <authorList>
            <person name="de Groot N.N."/>
        </authorList>
    </citation>
    <scope>NUCLEOTIDE SEQUENCE [LARGE SCALE GENOMIC DNA]</scope>
    <source>
        <strain evidence="4 5">CPCC 202699</strain>
    </source>
</reference>
<dbReference type="OrthoDB" id="3629761at2"/>
<sequence length="96" mass="10209">MTDQATTTVSEAQLESGLAVVRRALSEQAGASPESIDLDKPLSAIPGIESVKALRAITQIEDEFDVVIPDDFLFESATVREFAAYLAGLVAERGQA</sequence>
<dbReference type="Gene3D" id="1.10.1200.10">
    <property type="entry name" value="ACP-like"/>
    <property type="match status" value="1"/>
</dbReference>
<protein>
    <submittedName>
        <fullName evidence="4">Acyl carrier protein</fullName>
    </submittedName>
</protein>
<keyword evidence="2" id="KW-0597">Phosphoprotein</keyword>
<evidence type="ECO:0000313" key="4">
    <source>
        <dbReference type="EMBL" id="SDW77964.1"/>
    </source>
</evidence>
<evidence type="ECO:0000256" key="1">
    <source>
        <dbReference type="ARBA" id="ARBA00022450"/>
    </source>
</evidence>
<organism evidence="4 5">
    <name type="scientific">Amycolatopsis xylanica</name>
    <dbReference type="NCBI Taxonomy" id="589385"/>
    <lineage>
        <taxon>Bacteria</taxon>
        <taxon>Bacillati</taxon>
        <taxon>Actinomycetota</taxon>
        <taxon>Actinomycetes</taxon>
        <taxon>Pseudonocardiales</taxon>
        <taxon>Pseudonocardiaceae</taxon>
        <taxon>Amycolatopsis</taxon>
    </lineage>
</organism>
<dbReference type="InterPro" id="IPR009081">
    <property type="entry name" value="PP-bd_ACP"/>
</dbReference>
<dbReference type="AlphaFoldDB" id="A0A1H2WCF2"/>
<keyword evidence="1" id="KW-0596">Phosphopantetheine</keyword>
<gene>
    <name evidence="4" type="ORF">SAMN05421504_1011484</name>
</gene>
<dbReference type="PROSITE" id="PS50075">
    <property type="entry name" value="CARRIER"/>
    <property type="match status" value="1"/>
</dbReference>
<proteinExistence type="predicted"/>
<dbReference type="GO" id="GO:0031177">
    <property type="term" value="F:phosphopantetheine binding"/>
    <property type="evidence" value="ECO:0007669"/>
    <property type="project" value="InterPro"/>
</dbReference>
<name>A0A1H2WCF2_9PSEU</name>
<evidence type="ECO:0000313" key="5">
    <source>
        <dbReference type="Proteomes" id="UP000199515"/>
    </source>
</evidence>
<evidence type="ECO:0000256" key="2">
    <source>
        <dbReference type="ARBA" id="ARBA00022553"/>
    </source>
</evidence>
<dbReference type="EMBL" id="FNON01000001">
    <property type="protein sequence ID" value="SDW77964.1"/>
    <property type="molecule type" value="Genomic_DNA"/>
</dbReference>
<dbReference type="InterPro" id="IPR036736">
    <property type="entry name" value="ACP-like_sf"/>
</dbReference>
<feature type="domain" description="Carrier" evidence="3">
    <location>
        <begin position="15"/>
        <end position="90"/>
    </location>
</feature>
<dbReference type="SUPFAM" id="SSF47336">
    <property type="entry name" value="ACP-like"/>
    <property type="match status" value="1"/>
</dbReference>
<dbReference type="SMART" id="SM00823">
    <property type="entry name" value="PKS_PP"/>
    <property type="match status" value="1"/>
</dbReference>
<evidence type="ECO:0000259" key="3">
    <source>
        <dbReference type="PROSITE" id="PS50075"/>
    </source>
</evidence>
<dbReference type="STRING" id="589385.SAMN05421504_1011484"/>